<keyword evidence="1" id="KW-0812">Transmembrane</keyword>
<keyword evidence="1" id="KW-0472">Membrane</keyword>
<feature type="transmembrane region" description="Helical" evidence="1">
    <location>
        <begin position="21"/>
        <end position="48"/>
    </location>
</feature>
<evidence type="ECO:0000313" key="2">
    <source>
        <dbReference type="EMBL" id="CEI82280.1"/>
    </source>
</evidence>
<accession>A0A0A1MAC6</accession>
<keyword evidence="3" id="KW-1185">Reference proteome</keyword>
<organism evidence="2 3">
    <name type="scientific">Oceanobacillus oncorhynchi</name>
    <dbReference type="NCBI Taxonomy" id="545501"/>
    <lineage>
        <taxon>Bacteria</taxon>
        <taxon>Bacillati</taxon>
        <taxon>Bacillota</taxon>
        <taxon>Bacilli</taxon>
        <taxon>Bacillales</taxon>
        <taxon>Bacillaceae</taxon>
        <taxon>Oceanobacillus</taxon>
    </lineage>
</organism>
<sequence length="55" mass="6135">MGYITMGIFNSTLSPLIEQSYHLHWSVFGMVIGAATLAGIIQAVRWAWDPFLPLL</sequence>
<dbReference type="EMBL" id="CDGG01000001">
    <property type="protein sequence ID" value="CEI82280.1"/>
    <property type="molecule type" value="Genomic_DNA"/>
</dbReference>
<keyword evidence="1" id="KW-1133">Transmembrane helix</keyword>
<proteinExistence type="predicted"/>
<dbReference type="AlphaFoldDB" id="A0A0A1MAC6"/>
<name>A0A0A1MAC6_9BACI</name>
<dbReference type="STRING" id="545501.BN997_02140"/>
<evidence type="ECO:0000256" key="1">
    <source>
        <dbReference type="SAM" id="Phobius"/>
    </source>
</evidence>
<dbReference type="RefSeq" id="WP_175297032.1">
    <property type="nucleotide sequence ID" value="NZ_CAXOIH010000014.1"/>
</dbReference>
<protein>
    <submittedName>
        <fullName evidence="2">Uncharacterized protein</fullName>
    </submittedName>
</protein>
<evidence type="ECO:0000313" key="3">
    <source>
        <dbReference type="Proteomes" id="UP000040453"/>
    </source>
</evidence>
<dbReference type="Proteomes" id="UP000040453">
    <property type="component" value="Unassembled WGS sequence"/>
</dbReference>
<gene>
    <name evidence="2" type="ORF">BN997_02140</name>
</gene>
<reference evidence="2 3" key="1">
    <citation type="submission" date="2014-11" db="EMBL/GenBank/DDBJ databases">
        <authorList>
            <person name="Urmite Genomes Urmite Genomes"/>
        </authorList>
    </citation>
    <scope>NUCLEOTIDE SEQUENCE [LARGE SCALE GENOMIC DNA]</scope>
    <source>
        <strain evidence="2 3">Oc5</strain>
    </source>
</reference>